<organism evidence="1 2">
    <name type="scientific">Linnemannia gamsii</name>
    <dbReference type="NCBI Taxonomy" id="64522"/>
    <lineage>
        <taxon>Eukaryota</taxon>
        <taxon>Fungi</taxon>
        <taxon>Fungi incertae sedis</taxon>
        <taxon>Mucoromycota</taxon>
        <taxon>Mortierellomycotina</taxon>
        <taxon>Mortierellomycetes</taxon>
        <taxon>Mortierellales</taxon>
        <taxon>Mortierellaceae</taxon>
        <taxon>Linnemannia</taxon>
    </lineage>
</organism>
<keyword evidence="2" id="KW-1185">Reference proteome</keyword>
<dbReference type="Proteomes" id="UP000823405">
    <property type="component" value="Unassembled WGS sequence"/>
</dbReference>
<dbReference type="OrthoDB" id="2442475at2759"/>
<protein>
    <submittedName>
        <fullName evidence="1">Uncharacterized protein</fullName>
    </submittedName>
</protein>
<name>A0A9P6QQD9_9FUNG</name>
<evidence type="ECO:0000313" key="1">
    <source>
        <dbReference type="EMBL" id="KAG0285686.1"/>
    </source>
</evidence>
<accession>A0A9P6QQD9</accession>
<sequence length="236" mass="26018">MVNTPQDAYTAAPSVISTVKSTAVDSTILDPRIARARTSPFYELVNYVFKKMQGQDTSLPVLPPGLTLVSGIINTLSPVGQQFIISPLVKEKSSMTSLSYTSKTIDDLRVELQAALYPDPDDPAAMSVESLQRFVYVSLSQCIGPHLTRAAKEKYLVLKIISQVLHWLESDMFTAPLSEHVFVNAWSDIFNTLFAQSGLRGIPGELGSKASRESRFLTQSMFGHKTAMSTNPKKWT</sequence>
<comment type="caution">
    <text evidence="1">The sequence shown here is derived from an EMBL/GenBank/DDBJ whole genome shotgun (WGS) entry which is preliminary data.</text>
</comment>
<dbReference type="EMBL" id="JAAAIN010003438">
    <property type="protein sequence ID" value="KAG0285686.1"/>
    <property type="molecule type" value="Genomic_DNA"/>
</dbReference>
<evidence type="ECO:0000313" key="2">
    <source>
        <dbReference type="Proteomes" id="UP000823405"/>
    </source>
</evidence>
<reference evidence="1" key="1">
    <citation type="journal article" date="2020" name="Fungal Divers.">
        <title>Resolving the Mortierellaceae phylogeny through synthesis of multi-gene phylogenetics and phylogenomics.</title>
        <authorList>
            <person name="Vandepol N."/>
            <person name="Liber J."/>
            <person name="Desiro A."/>
            <person name="Na H."/>
            <person name="Kennedy M."/>
            <person name="Barry K."/>
            <person name="Grigoriev I.V."/>
            <person name="Miller A.N."/>
            <person name="O'Donnell K."/>
            <person name="Stajich J.E."/>
            <person name="Bonito G."/>
        </authorList>
    </citation>
    <scope>NUCLEOTIDE SEQUENCE</scope>
    <source>
        <strain evidence="1">NVP60</strain>
    </source>
</reference>
<gene>
    <name evidence="1" type="ORF">BGZ97_007700</name>
</gene>
<proteinExistence type="predicted"/>
<dbReference type="AlphaFoldDB" id="A0A9P6QQD9"/>